<evidence type="ECO:0000256" key="3">
    <source>
        <dbReference type="ARBA" id="ARBA00022553"/>
    </source>
</evidence>
<dbReference type="InterPro" id="IPR003661">
    <property type="entry name" value="HisK_dim/P_dom"/>
</dbReference>
<dbReference type="InterPro" id="IPR001789">
    <property type="entry name" value="Sig_transdc_resp-reg_receiver"/>
</dbReference>
<dbReference type="InterPro" id="IPR004358">
    <property type="entry name" value="Sig_transdc_His_kin-like_C"/>
</dbReference>
<gene>
    <name evidence="8" type="ORF">F1189_30120</name>
</gene>
<reference evidence="8 9" key="1">
    <citation type="submission" date="2019-09" db="EMBL/GenBank/DDBJ databases">
        <title>Genome sequence of Rhodovastum atsumiense, a diverse member of the Acetobacteraceae family of non-sulfur purple photosynthetic bacteria.</title>
        <authorList>
            <person name="Meyer T."/>
            <person name="Kyndt J."/>
        </authorList>
    </citation>
    <scope>NUCLEOTIDE SEQUENCE [LARGE SCALE GENOMIC DNA]</scope>
    <source>
        <strain evidence="8 9">DSM 21279</strain>
    </source>
</reference>
<dbReference type="PROSITE" id="PS50110">
    <property type="entry name" value="RESPONSE_REGULATORY"/>
    <property type="match status" value="1"/>
</dbReference>
<evidence type="ECO:0000259" key="7">
    <source>
        <dbReference type="PROSITE" id="PS50110"/>
    </source>
</evidence>
<protein>
    <recommendedName>
        <fullName evidence="2">histidine kinase</fullName>
        <ecNumber evidence="2">2.7.13.3</ecNumber>
    </recommendedName>
</protein>
<dbReference type="SMART" id="SM00448">
    <property type="entry name" value="REC"/>
    <property type="match status" value="1"/>
</dbReference>
<dbReference type="PANTHER" id="PTHR43065:SF42">
    <property type="entry name" value="TWO-COMPONENT SENSOR PPRA"/>
    <property type="match status" value="1"/>
</dbReference>
<feature type="region of interest" description="Disordered" evidence="5">
    <location>
        <begin position="1"/>
        <end position="66"/>
    </location>
</feature>
<dbReference type="InterPro" id="IPR036097">
    <property type="entry name" value="HisK_dim/P_sf"/>
</dbReference>
<name>A0A5M6IIV3_9PROT</name>
<dbReference type="PRINTS" id="PR00344">
    <property type="entry name" value="BCTRLSENSOR"/>
</dbReference>
<feature type="modified residue" description="4-aspartylphosphate" evidence="4">
    <location>
        <position position="624"/>
    </location>
</feature>
<accession>A0A5M6IIV3</accession>
<keyword evidence="9" id="KW-1185">Reference proteome</keyword>
<dbReference type="SUPFAM" id="SSF55874">
    <property type="entry name" value="ATPase domain of HSP90 chaperone/DNA topoisomerase II/histidine kinase"/>
    <property type="match status" value="1"/>
</dbReference>
<dbReference type="PANTHER" id="PTHR43065">
    <property type="entry name" value="SENSOR HISTIDINE KINASE"/>
    <property type="match status" value="1"/>
</dbReference>
<dbReference type="Gene3D" id="3.30.450.20">
    <property type="entry name" value="PAS domain"/>
    <property type="match status" value="1"/>
</dbReference>
<dbReference type="InterPro" id="IPR011006">
    <property type="entry name" value="CheY-like_superfamily"/>
</dbReference>
<evidence type="ECO:0000259" key="6">
    <source>
        <dbReference type="PROSITE" id="PS50109"/>
    </source>
</evidence>
<feature type="compositionally biased region" description="Pro residues" evidence="5">
    <location>
        <begin position="146"/>
        <end position="155"/>
    </location>
</feature>
<dbReference type="Pfam" id="PF00072">
    <property type="entry name" value="Response_reg"/>
    <property type="match status" value="1"/>
</dbReference>
<dbReference type="PROSITE" id="PS50109">
    <property type="entry name" value="HIS_KIN"/>
    <property type="match status" value="1"/>
</dbReference>
<dbReference type="Gene3D" id="1.10.287.130">
    <property type="match status" value="1"/>
</dbReference>
<dbReference type="InterPro" id="IPR003594">
    <property type="entry name" value="HATPase_dom"/>
</dbReference>
<dbReference type="InterPro" id="IPR000014">
    <property type="entry name" value="PAS"/>
</dbReference>
<keyword evidence="3 4" id="KW-0597">Phosphoprotein</keyword>
<dbReference type="EC" id="2.7.13.3" evidence="2"/>
<sequence>MQSYPREPGRAGPCRPRTDEQRAVAWAPSPASVPPVSVPPVSVMGRPTGSLRPQPQARPGTHHARSRPVKWLGATACPLAWLAWLAWSGTAMPPLAAVEFRIWLYGAATAGLFAWTVARLSWRTEPGLLQPAAPTHVPRPDGRIPLDPPPSPQPLASPITAPDPPMERGNVGLDEAVRQRIAELAASEAGYRTFFDHAEDSLCEIEVTADGRFLCRNINPHAEHIMGVSAAAIRGMTAEQILGADAGARIIAALQRCVAEGALRYEETWPTPQGPRITDTSMVPLRDGPDGRVSRVLCSMRDITERRDLEQRLAQAQKMQALGQLAGGIAHDFNNVLQAIEGGASLILRQSGQRETVERLARIVVDAAGRGSAITRRLLAFARRGELRAEPVEAALLLAELREVLAPTLGAAITVCAEVAPGLPALLADKGQLETVLVNLATNARDAMPEGGRLTLTAQPETAGTAHPAGLQPGHYVRLQVTDTGCGMDAQTLARVGEPFFTTKPAGKGTGLGLSMARGFAEQSGGAMAVHSTPGLGTTVTLWLPSPPPAATTGSAATPQDEPLPAQAPVAAHRILVVDDDPLVREMLCASLEDLGYAVQAEADAAAALARLDTGLAVDVLLTDFCMPGTDGLALIREARLRRPDLPAVLSTGYAGDSAPPFSGGGVPPRCTLLQKPFSLETLRDRLATVLGDGTTRPPS</sequence>
<dbReference type="SMART" id="SM00388">
    <property type="entry name" value="HisKA"/>
    <property type="match status" value="1"/>
</dbReference>
<dbReference type="NCBIfam" id="TIGR00229">
    <property type="entry name" value="sensory_box"/>
    <property type="match status" value="1"/>
</dbReference>
<evidence type="ECO:0000256" key="2">
    <source>
        <dbReference type="ARBA" id="ARBA00012438"/>
    </source>
</evidence>
<evidence type="ECO:0000256" key="5">
    <source>
        <dbReference type="SAM" id="MobiDB-lite"/>
    </source>
</evidence>
<dbReference type="InterPro" id="IPR035965">
    <property type="entry name" value="PAS-like_dom_sf"/>
</dbReference>
<dbReference type="Proteomes" id="UP000325255">
    <property type="component" value="Unassembled WGS sequence"/>
</dbReference>
<evidence type="ECO:0000313" key="8">
    <source>
        <dbReference type="EMBL" id="KAA5608226.1"/>
    </source>
</evidence>
<comment type="catalytic activity">
    <reaction evidence="1">
        <text>ATP + protein L-histidine = ADP + protein N-phospho-L-histidine.</text>
        <dbReference type="EC" id="2.7.13.3"/>
    </reaction>
</comment>
<feature type="region of interest" description="Disordered" evidence="5">
    <location>
        <begin position="131"/>
        <end position="164"/>
    </location>
</feature>
<proteinExistence type="predicted"/>
<dbReference type="EMBL" id="VWPK01000096">
    <property type="protein sequence ID" value="KAA5608226.1"/>
    <property type="molecule type" value="Genomic_DNA"/>
</dbReference>
<dbReference type="Gene3D" id="3.30.565.10">
    <property type="entry name" value="Histidine kinase-like ATPase, C-terminal domain"/>
    <property type="match status" value="1"/>
</dbReference>
<dbReference type="Pfam" id="PF02518">
    <property type="entry name" value="HATPase_c"/>
    <property type="match status" value="1"/>
</dbReference>
<dbReference type="SUPFAM" id="SSF47384">
    <property type="entry name" value="Homodimeric domain of signal transducing histidine kinase"/>
    <property type="match status" value="1"/>
</dbReference>
<feature type="domain" description="Response regulatory" evidence="7">
    <location>
        <begin position="574"/>
        <end position="691"/>
    </location>
</feature>
<dbReference type="GO" id="GO:0000155">
    <property type="term" value="F:phosphorelay sensor kinase activity"/>
    <property type="evidence" value="ECO:0007669"/>
    <property type="project" value="InterPro"/>
</dbReference>
<dbReference type="OrthoDB" id="9796100at2"/>
<dbReference type="InterPro" id="IPR013656">
    <property type="entry name" value="PAS_4"/>
</dbReference>
<dbReference type="SUPFAM" id="SSF55785">
    <property type="entry name" value="PYP-like sensor domain (PAS domain)"/>
    <property type="match status" value="1"/>
</dbReference>
<organism evidence="8 9">
    <name type="scientific">Rhodovastum atsumiense</name>
    <dbReference type="NCBI Taxonomy" id="504468"/>
    <lineage>
        <taxon>Bacteria</taxon>
        <taxon>Pseudomonadati</taxon>
        <taxon>Pseudomonadota</taxon>
        <taxon>Alphaproteobacteria</taxon>
        <taxon>Acetobacterales</taxon>
        <taxon>Acetobacteraceae</taxon>
        <taxon>Rhodovastum</taxon>
    </lineage>
</organism>
<evidence type="ECO:0000256" key="4">
    <source>
        <dbReference type="PROSITE-ProRule" id="PRU00169"/>
    </source>
</evidence>
<dbReference type="SMART" id="SM00387">
    <property type="entry name" value="HATPase_c"/>
    <property type="match status" value="1"/>
</dbReference>
<evidence type="ECO:0000256" key="1">
    <source>
        <dbReference type="ARBA" id="ARBA00000085"/>
    </source>
</evidence>
<dbReference type="Gene3D" id="3.40.50.2300">
    <property type="match status" value="1"/>
</dbReference>
<dbReference type="InterPro" id="IPR005467">
    <property type="entry name" value="His_kinase_dom"/>
</dbReference>
<feature type="domain" description="Histidine kinase" evidence="6">
    <location>
        <begin position="328"/>
        <end position="548"/>
    </location>
</feature>
<dbReference type="AlphaFoldDB" id="A0A5M6IIV3"/>
<comment type="caution">
    <text evidence="8">The sequence shown here is derived from an EMBL/GenBank/DDBJ whole genome shotgun (WGS) entry which is preliminary data.</text>
</comment>
<evidence type="ECO:0000313" key="9">
    <source>
        <dbReference type="Proteomes" id="UP000325255"/>
    </source>
</evidence>
<dbReference type="InterPro" id="IPR036890">
    <property type="entry name" value="HATPase_C_sf"/>
</dbReference>
<dbReference type="Pfam" id="PF08448">
    <property type="entry name" value="PAS_4"/>
    <property type="match status" value="1"/>
</dbReference>
<dbReference type="SUPFAM" id="SSF52172">
    <property type="entry name" value="CheY-like"/>
    <property type="match status" value="1"/>
</dbReference>